<dbReference type="EMBL" id="VVIM01000005">
    <property type="protein sequence ID" value="KAB0799195.1"/>
    <property type="molecule type" value="Genomic_DNA"/>
</dbReference>
<evidence type="ECO:0000256" key="4">
    <source>
        <dbReference type="SAM" id="SignalP"/>
    </source>
</evidence>
<dbReference type="SMART" id="SM00737">
    <property type="entry name" value="ML"/>
    <property type="match status" value="1"/>
</dbReference>
<accession>A0A1Y1KP13</accession>
<comment type="similarity">
    <text evidence="2">Belongs to the NPC2 family.</text>
</comment>
<dbReference type="FunFam" id="2.60.40.770:FF:000001">
    <property type="entry name" value="NPC intracellular cholesterol transporter 2"/>
    <property type="match status" value="1"/>
</dbReference>
<feature type="chain" id="PRO_5033289585" description="MD-2-related lipid-recognition domain-containing protein" evidence="4">
    <location>
        <begin position="21"/>
        <end position="150"/>
    </location>
</feature>
<dbReference type="Gene3D" id="2.60.40.770">
    <property type="match status" value="1"/>
</dbReference>
<name>A0A1Y1KP13_PHOPY</name>
<organism evidence="6">
    <name type="scientific">Photinus pyralis</name>
    <name type="common">Common eastern firefly</name>
    <name type="synonym">Lampyris pyralis</name>
    <dbReference type="NCBI Taxonomy" id="7054"/>
    <lineage>
        <taxon>Eukaryota</taxon>
        <taxon>Metazoa</taxon>
        <taxon>Ecdysozoa</taxon>
        <taxon>Arthropoda</taxon>
        <taxon>Hexapoda</taxon>
        <taxon>Insecta</taxon>
        <taxon>Pterygota</taxon>
        <taxon>Neoptera</taxon>
        <taxon>Endopterygota</taxon>
        <taxon>Coleoptera</taxon>
        <taxon>Polyphaga</taxon>
        <taxon>Elateriformia</taxon>
        <taxon>Elateroidea</taxon>
        <taxon>Lampyridae</taxon>
        <taxon>Lampyrinae</taxon>
        <taxon>Photinus</taxon>
    </lineage>
</organism>
<comment type="subcellular location">
    <subcellularLocation>
        <location evidence="1">Secreted</location>
    </subcellularLocation>
</comment>
<dbReference type="PANTHER" id="PTHR11306:SF55">
    <property type="entry name" value="GEO08227P1-RELATED"/>
    <property type="match status" value="1"/>
</dbReference>
<dbReference type="Pfam" id="PF02221">
    <property type="entry name" value="E1_DerP2_DerF2"/>
    <property type="match status" value="1"/>
</dbReference>
<dbReference type="PANTHER" id="PTHR11306">
    <property type="entry name" value="NIEMANN PICK TYPE C2 PROTEIN NPC2-RELATED"/>
    <property type="match status" value="1"/>
</dbReference>
<evidence type="ECO:0000256" key="2">
    <source>
        <dbReference type="ARBA" id="ARBA00006370"/>
    </source>
</evidence>
<keyword evidence="4" id="KW-0732">Signal</keyword>
<evidence type="ECO:0000259" key="5">
    <source>
        <dbReference type="SMART" id="SM00737"/>
    </source>
</evidence>
<reference evidence="6" key="1">
    <citation type="journal article" date="2016" name="Sci. Rep.">
        <title>Molecular characterization of firefly nuptial gifts: a multi-omics approach sheds light on postcopulatory sexual selection.</title>
        <authorList>
            <person name="Al-Wathiqui N."/>
            <person name="Fallon T.R."/>
            <person name="South A."/>
            <person name="Weng J.K."/>
            <person name="Lewis S.M."/>
        </authorList>
    </citation>
    <scope>NUCLEOTIDE SEQUENCE</scope>
</reference>
<dbReference type="Proteomes" id="UP000327044">
    <property type="component" value="Unassembled WGS sequence"/>
</dbReference>
<feature type="signal peptide" evidence="4">
    <location>
        <begin position="1"/>
        <end position="20"/>
    </location>
</feature>
<dbReference type="GO" id="GO:0015918">
    <property type="term" value="P:sterol transport"/>
    <property type="evidence" value="ECO:0007669"/>
    <property type="project" value="InterPro"/>
</dbReference>
<evidence type="ECO:0000313" key="6">
    <source>
        <dbReference type="EMBL" id="JAV62201.1"/>
    </source>
</evidence>
<dbReference type="GO" id="GO:0005576">
    <property type="term" value="C:extracellular region"/>
    <property type="evidence" value="ECO:0007669"/>
    <property type="project" value="UniProtKB-SubCell"/>
</dbReference>
<dbReference type="AlphaFoldDB" id="A0A1Y1KP13"/>
<evidence type="ECO:0000313" key="8">
    <source>
        <dbReference type="Proteomes" id="UP000327044"/>
    </source>
</evidence>
<sequence>MSGYLLFFFAALTLSSVVVAEVARFGNCASNKDKCTVHEVRINPCKEASTNKPCKVRRGRPGSLEIDYTPHFDSQNLTANGVCMGQLFPNMETDACLTTTCPVTAGNRQTYTFNIFVDRKFPSGIFDVDWSLIGATEEDQCCISVKIFLK</sequence>
<evidence type="ECO:0000256" key="3">
    <source>
        <dbReference type="ARBA" id="ARBA00022525"/>
    </source>
</evidence>
<feature type="domain" description="MD-2-related lipid-recognition" evidence="5">
    <location>
        <begin position="25"/>
        <end position="147"/>
    </location>
</feature>
<dbReference type="EMBL" id="GEZM01080352">
    <property type="protein sequence ID" value="JAV62201.1"/>
    <property type="molecule type" value="Transcribed_RNA"/>
</dbReference>
<dbReference type="GO" id="GO:0032934">
    <property type="term" value="F:sterol binding"/>
    <property type="evidence" value="ECO:0007669"/>
    <property type="project" value="InterPro"/>
</dbReference>
<dbReference type="OrthoDB" id="6576058at2759"/>
<dbReference type="InParanoid" id="A0A1Y1KP13"/>
<dbReference type="InterPro" id="IPR003172">
    <property type="entry name" value="ML_dom"/>
</dbReference>
<reference evidence="7 8" key="2">
    <citation type="journal article" date="2018" name="Elife">
        <title>Firefly genomes illuminate parallel origins of bioluminescence in beetles.</title>
        <authorList>
            <person name="Fallon T.R."/>
            <person name="Lower S.E."/>
            <person name="Chang C.H."/>
            <person name="Bessho-Uehara M."/>
            <person name="Martin G.J."/>
            <person name="Bewick A.J."/>
            <person name="Behringer M."/>
            <person name="Debat H.J."/>
            <person name="Wong I."/>
            <person name="Day J.C."/>
            <person name="Suvorov A."/>
            <person name="Silva C.J."/>
            <person name="Stanger-Hall K.F."/>
            <person name="Hall D.W."/>
            <person name="Schmitz R.J."/>
            <person name="Nelson D.R."/>
            <person name="Lewis S.M."/>
            <person name="Shigenobu S."/>
            <person name="Bybee S.M."/>
            <person name="Larracuente A.M."/>
            <person name="Oba Y."/>
            <person name="Weng J.K."/>
        </authorList>
    </citation>
    <scope>NUCLEOTIDE SEQUENCE [LARGE SCALE GENOMIC DNA]</scope>
    <source>
        <strain evidence="7">1611_PpyrPB1</strain>
        <tissue evidence="7">Whole body</tissue>
    </source>
</reference>
<dbReference type="FunCoup" id="A0A1Y1KP13">
    <property type="interactions" value="115"/>
</dbReference>
<reference evidence="7" key="3">
    <citation type="submission" date="2019-08" db="EMBL/GenBank/DDBJ databases">
        <authorList>
            <consortium name="Photinus pyralis genome working group"/>
            <person name="Fallon T.R."/>
            <person name="Sander Lower S.E."/>
            <person name="Weng J.-K."/>
        </authorList>
    </citation>
    <scope>NUCLEOTIDE SEQUENCE</scope>
    <source>
        <strain evidence="7">1611_PpyrPB1</strain>
        <tissue evidence="7">Whole body</tissue>
    </source>
</reference>
<protein>
    <recommendedName>
        <fullName evidence="5">MD-2-related lipid-recognition domain-containing protein</fullName>
    </recommendedName>
</protein>
<gene>
    <name evidence="7" type="ORF">PPYR_07075</name>
</gene>
<evidence type="ECO:0000313" key="7">
    <source>
        <dbReference type="EMBL" id="KAB0799195.1"/>
    </source>
</evidence>
<proteinExistence type="inferred from homology"/>
<dbReference type="InterPro" id="IPR014756">
    <property type="entry name" value="Ig_E-set"/>
</dbReference>
<dbReference type="SUPFAM" id="SSF81296">
    <property type="entry name" value="E set domains"/>
    <property type="match status" value="1"/>
</dbReference>
<keyword evidence="8" id="KW-1185">Reference proteome</keyword>
<evidence type="ECO:0000256" key="1">
    <source>
        <dbReference type="ARBA" id="ARBA00004613"/>
    </source>
</evidence>
<keyword evidence="3" id="KW-0964">Secreted</keyword>
<dbReference type="InterPro" id="IPR039670">
    <property type="entry name" value="NPC2-like"/>
</dbReference>